<name>A0AAU9TQX0_EUPED</name>
<accession>A0AAU9TQX0</accession>
<feature type="region of interest" description="Disordered" evidence="1">
    <location>
        <begin position="40"/>
        <end position="96"/>
    </location>
</feature>
<evidence type="ECO:0000256" key="2">
    <source>
        <dbReference type="SAM" id="SignalP"/>
    </source>
</evidence>
<keyword evidence="5" id="KW-1185">Reference proteome</keyword>
<comment type="caution">
    <text evidence="4">The sequence shown here is derived from an EMBL/GenBank/DDBJ whole genome shotgun (WGS) entry which is preliminary data.</text>
</comment>
<dbReference type="Proteomes" id="UP001153954">
    <property type="component" value="Unassembled WGS sequence"/>
</dbReference>
<evidence type="ECO:0000313" key="3">
    <source>
        <dbReference type="EMBL" id="CAH2089563.1"/>
    </source>
</evidence>
<dbReference type="AlphaFoldDB" id="A0AAU9TQX0"/>
<protein>
    <submittedName>
        <fullName evidence="4">Uncharacterized protein</fullName>
    </submittedName>
</protein>
<evidence type="ECO:0000256" key="1">
    <source>
        <dbReference type="SAM" id="MobiDB-lite"/>
    </source>
</evidence>
<evidence type="ECO:0000313" key="5">
    <source>
        <dbReference type="Proteomes" id="UP001153954"/>
    </source>
</evidence>
<reference evidence="4" key="1">
    <citation type="submission" date="2022-03" db="EMBL/GenBank/DDBJ databases">
        <authorList>
            <person name="Tunstrom K."/>
        </authorList>
    </citation>
    <scope>NUCLEOTIDE SEQUENCE</scope>
</reference>
<organism evidence="4 5">
    <name type="scientific">Euphydryas editha</name>
    <name type="common">Edith's checkerspot</name>
    <dbReference type="NCBI Taxonomy" id="104508"/>
    <lineage>
        <taxon>Eukaryota</taxon>
        <taxon>Metazoa</taxon>
        <taxon>Ecdysozoa</taxon>
        <taxon>Arthropoda</taxon>
        <taxon>Hexapoda</taxon>
        <taxon>Insecta</taxon>
        <taxon>Pterygota</taxon>
        <taxon>Neoptera</taxon>
        <taxon>Endopterygota</taxon>
        <taxon>Lepidoptera</taxon>
        <taxon>Glossata</taxon>
        <taxon>Ditrysia</taxon>
        <taxon>Papilionoidea</taxon>
        <taxon>Nymphalidae</taxon>
        <taxon>Nymphalinae</taxon>
        <taxon>Euphydryas</taxon>
    </lineage>
</organism>
<keyword evidence="2" id="KW-0732">Signal</keyword>
<proteinExistence type="predicted"/>
<feature type="signal peptide" evidence="2">
    <location>
        <begin position="1"/>
        <end position="25"/>
    </location>
</feature>
<evidence type="ECO:0000313" key="4">
    <source>
        <dbReference type="EMBL" id="CAH2089566.1"/>
    </source>
</evidence>
<sequence>MRSLFFAVASVALLAICVCAPEGDAIQRIPPKVAATPSATKESAVDSGAAANNAGSSKPLTVARVRRDIGGQESDLLPSANDVDVSPFGENSNFDGRGRIKVLPAYLG</sequence>
<dbReference type="EMBL" id="CAKOGL010000008">
    <property type="protein sequence ID" value="CAH2089566.1"/>
    <property type="molecule type" value="Genomic_DNA"/>
</dbReference>
<dbReference type="EMBL" id="CAKOGL010000008">
    <property type="protein sequence ID" value="CAH2089563.1"/>
    <property type="molecule type" value="Genomic_DNA"/>
</dbReference>
<gene>
    <name evidence="3" type="ORF">EEDITHA_LOCUS5605</name>
    <name evidence="4" type="ORF">EEDITHA_LOCUS5608</name>
</gene>
<feature type="compositionally biased region" description="Low complexity" evidence="1">
    <location>
        <begin position="47"/>
        <end position="57"/>
    </location>
</feature>
<feature type="chain" id="PRO_5044713167" evidence="2">
    <location>
        <begin position="26"/>
        <end position="108"/>
    </location>
</feature>